<dbReference type="InterPro" id="IPR012349">
    <property type="entry name" value="Split_barrel_FMN-bd"/>
</dbReference>
<keyword evidence="3" id="KW-1185">Reference proteome</keyword>
<dbReference type="Proteomes" id="UP000315369">
    <property type="component" value="Unassembled WGS sequence"/>
</dbReference>
<dbReference type="InterPro" id="IPR011576">
    <property type="entry name" value="Pyridox_Oxase_N"/>
</dbReference>
<protein>
    <submittedName>
        <fullName evidence="2">Pyridoxamine 5'-phosphate oxidase family protein</fullName>
    </submittedName>
</protein>
<dbReference type="Gene3D" id="2.30.110.10">
    <property type="entry name" value="Electron Transport, Fmn-binding Protein, Chain A"/>
    <property type="match status" value="1"/>
</dbReference>
<feature type="domain" description="Pyridoxamine 5'-phosphate oxidase N-terminal" evidence="1">
    <location>
        <begin position="35"/>
        <end position="121"/>
    </location>
</feature>
<dbReference type="SUPFAM" id="SSF50475">
    <property type="entry name" value="FMN-binding split barrel"/>
    <property type="match status" value="1"/>
</dbReference>
<organism evidence="2 3">
    <name type="scientific">Myxococcus llanfairpwllgwyngyllgogerychwyrndrobwllllantysiliogogogochensis</name>
    <dbReference type="NCBI Taxonomy" id="2590453"/>
    <lineage>
        <taxon>Bacteria</taxon>
        <taxon>Pseudomonadati</taxon>
        <taxon>Myxococcota</taxon>
        <taxon>Myxococcia</taxon>
        <taxon>Myxococcales</taxon>
        <taxon>Cystobacterineae</taxon>
        <taxon>Myxococcaceae</taxon>
        <taxon>Myxococcus</taxon>
    </lineage>
</organism>
<proteinExistence type="predicted"/>
<gene>
    <name evidence="2" type="ORF">FJV41_27940</name>
</gene>
<accession>A0A540WUH1</accession>
<dbReference type="OrthoDB" id="1161330at2"/>
<reference evidence="2 3" key="1">
    <citation type="submission" date="2019-06" db="EMBL/GenBank/DDBJ databases">
        <authorList>
            <person name="Livingstone P."/>
            <person name="Whitworth D."/>
        </authorList>
    </citation>
    <scope>NUCLEOTIDE SEQUENCE [LARGE SCALE GENOMIC DNA]</scope>
    <source>
        <strain evidence="2 3">AM401</strain>
    </source>
</reference>
<dbReference type="AlphaFoldDB" id="A0A540WUH1"/>
<name>A0A540WUH1_9BACT</name>
<evidence type="ECO:0000313" key="2">
    <source>
        <dbReference type="EMBL" id="TQF12646.1"/>
    </source>
</evidence>
<evidence type="ECO:0000313" key="3">
    <source>
        <dbReference type="Proteomes" id="UP000315369"/>
    </source>
</evidence>
<dbReference type="RefSeq" id="WP_141645617.1">
    <property type="nucleotide sequence ID" value="NZ_VIFM01000130.1"/>
</dbReference>
<dbReference type="EMBL" id="VIFM01000130">
    <property type="protein sequence ID" value="TQF12646.1"/>
    <property type="molecule type" value="Genomic_DNA"/>
</dbReference>
<evidence type="ECO:0000259" key="1">
    <source>
        <dbReference type="Pfam" id="PF01243"/>
    </source>
</evidence>
<comment type="caution">
    <text evidence="2">The sequence shown here is derived from an EMBL/GenBank/DDBJ whole genome shotgun (WGS) entry which is preliminary data.</text>
</comment>
<dbReference type="Pfam" id="PF01243">
    <property type="entry name" value="PNPOx_N"/>
    <property type="match status" value="1"/>
</dbReference>
<sequence length="179" mass="19831">MNSAAVPVPQGPPSTTPALHEQWPRVRQLFSSAFASSLHFAIASVDARGAPHVTPIGSVLLGEPGRGIFFEVFARQLPANLAKDSRVSILAVDSGKLFWLRSLLAGRFTRPPALRLVGHVLGPPRRATPEEQQRFARRVRRLRWLKGHARLWSQLEHVRDFEVERIESVHLGAMTAGLS</sequence>